<dbReference type="AlphaFoldDB" id="A0A2W5ZCC1"/>
<dbReference type="SUPFAM" id="SSF51569">
    <property type="entry name" value="Aldolase"/>
    <property type="match status" value="1"/>
</dbReference>
<evidence type="ECO:0000256" key="7">
    <source>
        <dbReference type="ARBA" id="ARBA00022679"/>
    </source>
</evidence>
<dbReference type="GO" id="GO:0005737">
    <property type="term" value="C:cytoplasm"/>
    <property type="evidence" value="ECO:0007669"/>
    <property type="project" value="UniProtKB-SubCell"/>
</dbReference>
<dbReference type="EMBL" id="QHBU01000046">
    <property type="protein sequence ID" value="PZR83070.1"/>
    <property type="molecule type" value="Genomic_DNA"/>
</dbReference>
<dbReference type="NCBIfam" id="NF002881">
    <property type="entry name" value="PRK03343.1"/>
    <property type="match status" value="1"/>
</dbReference>
<dbReference type="SUPFAM" id="SSF53697">
    <property type="entry name" value="SIS domain"/>
    <property type="match status" value="1"/>
</dbReference>
<evidence type="ECO:0000313" key="13">
    <source>
        <dbReference type="Proteomes" id="UP000248724"/>
    </source>
</evidence>
<comment type="similarity">
    <text evidence="4 10">Belongs to the transaldolase family. Type 2 subfamily.</text>
</comment>
<evidence type="ECO:0000256" key="4">
    <source>
        <dbReference type="ARBA" id="ARBA00008426"/>
    </source>
</evidence>
<keyword evidence="9 10" id="KW-0704">Schiff base</keyword>
<dbReference type="PROSITE" id="PS51463">
    <property type="entry name" value="P_GLUCOSE_ISOMERASE_3"/>
    <property type="match status" value="1"/>
</dbReference>
<dbReference type="InterPro" id="IPR004732">
    <property type="entry name" value="Transaldolase_2"/>
</dbReference>
<dbReference type="InterPro" id="IPR001585">
    <property type="entry name" value="TAL/FSA"/>
</dbReference>
<dbReference type="Gene3D" id="3.40.50.10490">
    <property type="entry name" value="Glucose-6-phosphate isomerase like protein, domain 1"/>
    <property type="match status" value="3"/>
</dbReference>
<evidence type="ECO:0000256" key="3">
    <source>
        <dbReference type="ARBA" id="ARBA00004857"/>
    </source>
</evidence>
<reference evidence="12 13" key="1">
    <citation type="journal article" date="2017" name="Nature">
        <title>Atmospheric trace gases support primary production in Antarctic desert surface soil.</title>
        <authorList>
            <person name="Ji M."/>
            <person name="Greening C."/>
            <person name="Vanwonterghem I."/>
            <person name="Carere C.R."/>
            <person name="Bay S.K."/>
            <person name="Steen J.A."/>
            <person name="Montgomery K."/>
            <person name="Lines T."/>
            <person name="Beardall J."/>
            <person name="van Dorst J."/>
            <person name="Snape I."/>
            <person name="Stott M.B."/>
            <person name="Hugenholtz P."/>
            <person name="Ferrari B.C."/>
        </authorList>
    </citation>
    <scope>NUCLEOTIDE SEQUENCE [LARGE SCALE GENOMIC DNA]</scope>
    <source>
        <strain evidence="12">RRmetagenome_bin12</strain>
    </source>
</reference>
<dbReference type="Pfam" id="PF00923">
    <property type="entry name" value="TAL_FSA"/>
    <property type="match status" value="1"/>
</dbReference>
<dbReference type="UniPathway" id="UPA00109">
    <property type="reaction ID" value="UER00181"/>
</dbReference>
<gene>
    <name evidence="10 12" type="primary">tal</name>
    <name evidence="12" type="ORF">DLM65_02645</name>
</gene>
<comment type="pathway">
    <text evidence="3 10">Carbohydrate degradation; pentose phosphate pathway; D-glyceraldehyde 3-phosphate and beta-D-fructose 6-phosphate from D-ribose 5-phosphate and D-xylulose 5-phosphate (non-oxidative stage): step 2/3.</text>
</comment>
<dbReference type="InterPro" id="IPR046348">
    <property type="entry name" value="SIS_dom_sf"/>
</dbReference>
<dbReference type="GO" id="GO:0004347">
    <property type="term" value="F:glucose-6-phosphate isomerase activity"/>
    <property type="evidence" value="ECO:0007669"/>
    <property type="project" value="UniProtKB-EC"/>
</dbReference>
<evidence type="ECO:0000256" key="2">
    <source>
        <dbReference type="ARBA" id="ARBA00004496"/>
    </source>
</evidence>
<comment type="caution">
    <text evidence="12">The sequence shown here is derived from an EMBL/GenBank/DDBJ whole genome shotgun (WGS) entry which is preliminary data.</text>
</comment>
<dbReference type="Proteomes" id="UP000248724">
    <property type="component" value="Unassembled WGS sequence"/>
</dbReference>
<comment type="catalytic activity">
    <reaction evidence="11">
        <text>alpha-D-glucose 6-phosphate = beta-D-fructose 6-phosphate</text>
        <dbReference type="Rhea" id="RHEA:11816"/>
        <dbReference type="ChEBI" id="CHEBI:57634"/>
        <dbReference type="ChEBI" id="CHEBI:58225"/>
        <dbReference type="EC" id="5.3.1.9"/>
    </reaction>
</comment>
<keyword evidence="11" id="KW-0413">Isomerase</keyword>
<comment type="subcellular location">
    <subcellularLocation>
        <location evidence="2 10">Cytoplasm</location>
    </subcellularLocation>
</comment>
<proteinExistence type="inferred from homology"/>
<comment type="catalytic activity">
    <reaction evidence="10">
        <text>D-sedoheptulose 7-phosphate + D-glyceraldehyde 3-phosphate = D-erythrose 4-phosphate + beta-D-fructose 6-phosphate</text>
        <dbReference type="Rhea" id="RHEA:17053"/>
        <dbReference type="ChEBI" id="CHEBI:16897"/>
        <dbReference type="ChEBI" id="CHEBI:57483"/>
        <dbReference type="ChEBI" id="CHEBI:57634"/>
        <dbReference type="ChEBI" id="CHEBI:59776"/>
        <dbReference type="EC" id="2.2.1.2"/>
    </reaction>
</comment>
<dbReference type="NCBIfam" id="NF007080">
    <property type="entry name" value="PRK09533.1"/>
    <property type="match status" value="1"/>
</dbReference>
<dbReference type="UniPathway" id="UPA00115">
    <property type="reaction ID" value="UER00414"/>
</dbReference>
<dbReference type="HAMAP" id="MF_00493">
    <property type="entry name" value="Transaldolase_2"/>
    <property type="match status" value="1"/>
</dbReference>
<evidence type="ECO:0000256" key="5">
    <source>
        <dbReference type="ARBA" id="ARBA00013151"/>
    </source>
</evidence>
<dbReference type="PANTHER" id="PTHR10683:SF31">
    <property type="entry name" value="TRANSALDOLASE"/>
    <property type="match status" value="1"/>
</dbReference>
<dbReference type="PANTHER" id="PTHR10683">
    <property type="entry name" value="TRANSALDOLASE"/>
    <property type="match status" value="1"/>
</dbReference>
<dbReference type="GO" id="GO:0006094">
    <property type="term" value="P:gluconeogenesis"/>
    <property type="evidence" value="ECO:0007669"/>
    <property type="project" value="UniProtKB-KW"/>
</dbReference>
<keyword evidence="8 10" id="KW-0570">Pentose shunt</keyword>
<keyword evidence="11" id="KW-0312">Gluconeogenesis</keyword>
<dbReference type="GO" id="GO:0006098">
    <property type="term" value="P:pentose-phosphate shunt"/>
    <property type="evidence" value="ECO:0007669"/>
    <property type="project" value="UniProtKB-UniRule"/>
</dbReference>
<comment type="function">
    <text evidence="1 10">Transaldolase is important for the balance of metabolites in the pentose-phosphate pathway.</text>
</comment>
<keyword evidence="7 10" id="KW-0808">Transferase</keyword>
<dbReference type="GO" id="GO:0004801">
    <property type="term" value="F:transaldolase activity"/>
    <property type="evidence" value="ECO:0007669"/>
    <property type="project" value="UniProtKB-UniRule"/>
</dbReference>
<dbReference type="Gene3D" id="3.20.20.70">
    <property type="entry name" value="Aldolase class I"/>
    <property type="match status" value="1"/>
</dbReference>
<dbReference type="EC" id="2.2.1.2" evidence="5 10"/>
<evidence type="ECO:0000256" key="9">
    <source>
        <dbReference type="ARBA" id="ARBA00023270"/>
    </source>
</evidence>
<evidence type="ECO:0000256" key="8">
    <source>
        <dbReference type="ARBA" id="ARBA00023126"/>
    </source>
</evidence>
<dbReference type="InterPro" id="IPR013785">
    <property type="entry name" value="Aldolase_TIM"/>
</dbReference>
<feature type="active site" description="Schiff-base intermediate with substrate" evidence="10">
    <location>
        <position position="142"/>
    </location>
</feature>
<dbReference type="NCBIfam" id="TIGR00876">
    <property type="entry name" value="tal_mycobact"/>
    <property type="match status" value="1"/>
</dbReference>
<evidence type="ECO:0000256" key="1">
    <source>
        <dbReference type="ARBA" id="ARBA00003518"/>
    </source>
</evidence>
<sequence>MAANPLQQLAGQGQSIWLDYISRDLLTGGELERMIAEDNVTGMTSNPTIFQKAIAEGTQYDDQIRELLAAGVDDPEEIFMGLAVTDIQRAADILRPVHDRTKGADGYVSLEVPPEAAHSTERSVTYAKEFNKRVDRPNVMVKIPATTEGVPAIQSALTAGVNINVTLIFALESYDNVINAYINAFKARQEEGRSLDVHSVASFFVSRVDTAVDKLIEEKLAADPGNATLEDLLGKAAIANAVLAYEKFESYFRGPEFAPLAEAGGPVQRPLWASTSAKNPKYRDVVYAEALVGPDTVDTMPPSTITAFRDHGIVDGNTVNRDYAGAKRVMEQLAEVGIDMEKVTADLLDAGVTSFADSYDELIRGIAEKVDAMRGGYGSRQYLDLATSTDAVLGALHTDAPREVARRVWDRDPDLWKTGDAAHAKIIENRLGWLDVIDTMRGELPRLIGLTAEVQQAGFRNCVLLGMGGSSLCPEVLRTSFGSAAGQPELHVLDTTDPATIAELTERLDPRTTMFIVASKSGTTLETLSHLAHFWQWLTTAGVLNAGQHFICITDPGSALAGTAAERKFRHVFENPADIGGRYSALSYFGLVPAAIIGIDVEAFLDRADRMRLQSHPGTPADLSPGLALGTVLGLLKRSGRDKVTILAPPRIAAFSLWAEQLIAESTGKEGKGLIPIGDEPIGQPGVYGDDRILTVLRLRDDHPEFDAEVGALRSAGIPQITMQLDDLLDLAAEFFAWEFATAVAGAALEIDPFDEPNVQESKDNTKRVLEQYVKSGTFTDESATASDDGIAVFGAPGRGDIDGTLTEFLSAVRPGDYVALMAYVTPNAENEAALQRLRVAIRDEHRVATTLGFGPRFLHSTGQLHKGGPGTGLYIQITADDAVDVPIPDQPFTFSILKQAQAEGDLQSLRDHARRVIRLHIGGDLAVGLSRLTDSVIHAATGAR</sequence>
<evidence type="ECO:0000256" key="11">
    <source>
        <dbReference type="RuleBase" id="RU000612"/>
    </source>
</evidence>
<name>A0A2W5ZCC1_9BACT</name>
<comment type="pathway">
    <text evidence="11">Carbohydrate degradation; glycolysis; D-glyceraldehyde 3-phosphate and glycerone phosphate from D-glucose: step 2/4.</text>
</comment>
<dbReference type="GO" id="GO:0006096">
    <property type="term" value="P:glycolytic process"/>
    <property type="evidence" value="ECO:0007669"/>
    <property type="project" value="UniProtKB-UniPathway"/>
</dbReference>
<dbReference type="GO" id="GO:0097367">
    <property type="term" value="F:carbohydrate derivative binding"/>
    <property type="evidence" value="ECO:0007669"/>
    <property type="project" value="InterPro"/>
</dbReference>
<dbReference type="InterPro" id="IPR001672">
    <property type="entry name" value="G6P_Isomerase"/>
</dbReference>
<keyword evidence="6 10" id="KW-0963">Cytoplasm</keyword>
<protein>
    <recommendedName>
        <fullName evidence="5 10">Transaldolase</fullName>
        <ecNumber evidence="5 10">2.2.1.2</ecNumber>
    </recommendedName>
</protein>
<comment type="similarity">
    <text evidence="11">Belongs to the GPI family.</text>
</comment>
<dbReference type="Pfam" id="PF00342">
    <property type="entry name" value="PGI"/>
    <property type="match status" value="1"/>
</dbReference>
<evidence type="ECO:0000256" key="6">
    <source>
        <dbReference type="ARBA" id="ARBA00022490"/>
    </source>
</evidence>
<organism evidence="12 13">
    <name type="scientific">Candidatus Aeolococcus gillhamiae</name>
    <dbReference type="NCBI Taxonomy" id="3127015"/>
    <lineage>
        <taxon>Bacteria</taxon>
        <taxon>Bacillati</taxon>
        <taxon>Candidatus Dormiibacterota</taxon>
        <taxon>Candidatus Dormibacteria</taxon>
        <taxon>Candidatus Aeolococcales</taxon>
        <taxon>Candidatus Aeolococcaceae</taxon>
        <taxon>Candidatus Aeolococcus</taxon>
    </lineage>
</organism>
<accession>A0A2W5ZCC1</accession>
<evidence type="ECO:0000256" key="10">
    <source>
        <dbReference type="HAMAP-Rule" id="MF_00493"/>
    </source>
</evidence>
<dbReference type="CDD" id="cd05015">
    <property type="entry name" value="SIS_PGI_1"/>
    <property type="match status" value="1"/>
</dbReference>
<dbReference type="CDD" id="cd00955">
    <property type="entry name" value="Transaldolase_like"/>
    <property type="match status" value="1"/>
</dbReference>
<evidence type="ECO:0000313" key="12">
    <source>
        <dbReference type="EMBL" id="PZR83070.1"/>
    </source>
</evidence>
<keyword evidence="11" id="KW-0324">Glycolysis</keyword>
<dbReference type="InterPro" id="IPR035476">
    <property type="entry name" value="SIS_PGI_1"/>
</dbReference>
<dbReference type="PRINTS" id="PR00662">
    <property type="entry name" value="G6PISOMERASE"/>
</dbReference>